<proteinExistence type="predicted"/>
<gene>
    <name evidence="1" type="ORF">S01H4_60718</name>
</gene>
<comment type="caution">
    <text evidence="1">The sequence shown here is derived from an EMBL/GenBank/DDBJ whole genome shotgun (WGS) entry which is preliminary data.</text>
</comment>
<dbReference type="EMBL" id="BART01035867">
    <property type="protein sequence ID" value="GAH05952.1"/>
    <property type="molecule type" value="Genomic_DNA"/>
</dbReference>
<protein>
    <submittedName>
        <fullName evidence="1">Uncharacterized protein</fullName>
    </submittedName>
</protein>
<reference evidence="1" key="1">
    <citation type="journal article" date="2014" name="Front. Microbiol.">
        <title>High frequency of phylogenetically diverse reductive dehalogenase-homologous genes in deep subseafloor sedimentary metagenomes.</title>
        <authorList>
            <person name="Kawai M."/>
            <person name="Futagami T."/>
            <person name="Toyoda A."/>
            <person name="Takaki Y."/>
            <person name="Nishi S."/>
            <person name="Hori S."/>
            <person name="Arai W."/>
            <person name="Tsubouchi T."/>
            <person name="Morono Y."/>
            <person name="Uchiyama I."/>
            <person name="Ito T."/>
            <person name="Fujiyama A."/>
            <person name="Inagaki F."/>
            <person name="Takami H."/>
        </authorList>
    </citation>
    <scope>NUCLEOTIDE SEQUENCE</scope>
    <source>
        <strain evidence="1">Expedition CK06-06</strain>
    </source>
</reference>
<dbReference type="AlphaFoldDB" id="X1CEA9"/>
<sequence length="139" mass="16633">PDVLQKIKQIERKLRELKIKKNEELKRRDDRNQMTGEIINKIKAIDVKINSSDKGSSELTLSRNKQRLEKKLIKSKKTADKHHNNFIGYIFSLLGKGVLHRRMRYYELISYLENTFAGLNYLKEFASKMKKRYYEKKEI</sequence>
<feature type="non-terminal residue" evidence="1">
    <location>
        <position position="1"/>
    </location>
</feature>
<evidence type="ECO:0000313" key="1">
    <source>
        <dbReference type="EMBL" id="GAH05952.1"/>
    </source>
</evidence>
<name>X1CEA9_9ZZZZ</name>
<organism evidence="1">
    <name type="scientific">marine sediment metagenome</name>
    <dbReference type="NCBI Taxonomy" id="412755"/>
    <lineage>
        <taxon>unclassified sequences</taxon>
        <taxon>metagenomes</taxon>
        <taxon>ecological metagenomes</taxon>
    </lineage>
</organism>
<accession>X1CEA9</accession>